<dbReference type="Pfam" id="PF16867">
    <property type="entry name" value="DMSP_lyase"/>
    <property type="match status" value="1"/>
</dbReference>
<comment type="caution">
    <text evidence="1">The sequence shown here is derived from an EMBL/GenBank/DDBJ whole genome shotgun (WGS) entry which is preliminary data.</text>
</comment>
<evidence type="ECO:0000313" key="1">
    <source>
        <dbReference type="EMBL" id="PVA10581.1"/>
    </source>
</evidence>
<dbReference type="EMBL" id="QCYH01000003">
    <property type="protein sequence ID" value="PVA10581.1"/>
    <property type="molecule type" value="Genomic_DNA"/>
</dbReference>
<proteinExistence type="predicted"/>
<dbReference type="Gene3D" id="2.60.120.10">
    <property type="entry name" value="Jelly Rolls"/>
    <property type="match status" value="1"/>
</dbReference>
<dbReference type="InterPro" id="IPR031723">
    <property type="entry name" value="DMSP_lyase"/>
</dbReference>
<dbReference type="OrthoDB" id="9083851at2"/>
<dbReference type="InterPro" id="IPR014710">
    <property type="entry name" value="RmlC-like_jellyroll"/>
</dbReference>
<dbReference type="InterPro" id="IPR011051">
    <property type="entry name" value="RmlC_Cupin_sf"/>
</dbReference>
<dbReference type="AlphaFoldDB" id="A0A2T7G833"/>
<accession>A0A2T7G833</accession>
<protein>
    <submittedName>
        <fullName evidence="1">Transcriptional regulator</fullName>
    </submittedName>
</protein>
<dbReference type="SUPFAM" id="SSF51182">
    <property type="entry name" value="RmlC-like cupins"/>
    <property type="match status" value="1"/>
</dbReference>
<dbReference type="Proteomes" id="UP000244446">
    <property type="component" value="Unassembled WGS sequence"/>
</dbReference>
<name>A0A2T7G833_9RHOB</name>
<organism evidence="1 2">
    <name type="scientific">Pelagivirga sediminicola</name>
    <dbReference type="NCBI Taxonomy" id="2170575"/>
    <lineage>
        <taxon>Bacteria</taxon>
        <taxon>Pseudomonadati</taxon>
        <taxon>Pseudomonadota</taxon>
        <taxon>Alphaproteobacteria</taxon>
        <taxon>Rhodobacterales</taxon>
        <taxon>Paracoccaceae</taxon>
        <taxon>Pelagivirga</taxon>
    </lineage>
</organism>
<sequence length="200" mass="21701">MRPESLSDFLDAARAAFAAHVTHPDATASLYRIFTALESPGEMSQTPGARIPACAHLAKATGLAHFADPSLRRLIETFAKLEPDLQWRPRSGDCTNAGPGFAENHANAYIVGPGGIERRSDVWIGMSLVAPNIRYPDHTHPPEETYLVLSPGQFMQGEGNWFEPGIGGSLYNPPGILHAMHSGDAPLLALWALWAEPKNR</sequence>
<dbReference type="GO" id="GO:0047869">
    <property type="term" value="F:dimethylpropiothetin dethiomethylase activity"/>
    <property type="evidence" value="ECO:0007669"/>
    <property type="project" value="InterPro"/>
</dbReference>
<reference evidence="1 2" key="1">
    <citation type="submission" date="2018-04" db="EMBL/GenBank/DDBJ databases">
        <title>Pelagivirga bohaiensis gen. nov., sp. nov., a bacterium isolated from the Bohai Sea.</title>
        <authorList>
            <person name="Ji X."/>
        </authorList>
    </citation>
    <scope>NUCLEOTIDE SEQUENCE [LARGE SCALE GENOMIC DNA]</scope>
    <source>
        <strain evidence="1 2">BH-SD19</strain>
    </source>
</reference>
<keyword evidence="2" id="KW-1185">Reference proteome</keyword>
<gene>
    <name evidence="1" type="ORF">DC366_06670</name>
</gene>
<evidence type="ECO:0000313" key="2">
    <source>
        <dbReference type="Proteomes" id="UP000244446"/>
    </source>
</evidence>
<dbReference type="RefSeq" id="WP_108691440.1">
    <property type="nucleotide sequence ID" value="NZ_QCYH01000003.1"/>
</dbReference>